<evidence type="ECO:0000313" key="3">
    <source>
        <dbReference type="EMBL" id="KAL1533753.1"/>
    </source>
</evidence>
<dbReference type="GO" id="GO:0016740">
    <property type="term" value="F:transferase activity"/>
    <property type="evidence" value="ECO:0007669"/>
    <property type="project" value="UniProtKB-KW"/>
</dbReference>
<comment type="caution">
    <text evidence="3">The sequence shown here is derived from an EMBL/GenBank/DDBJ whole genome shotgun (WGS) entry which is preliminary data.</text>
</comment>
<name>A0ABD1FRW2_SALDI</name>
<accession>A0ABD1FRW2</accession>
<evidence type="ECO:0000256" key="2">
    <source>
        <dbReference type="ARBA" id="ARBA00022679"/>
    </source>
</evidence>
<evidence type="ECO:0008006" key="5">
    <source>
        <dbReference type="Google" id="ProtNLM"/>
    </source>
</evidence>
<proteinExistence type="inferred from homology"/>
<organism evidence="3 4">
    <name type="scientific">Salvia divinorum</name>
    <name type="common">Maria pastora</name>
    <name type="synonym">Diviner's sage</name>
    <dbReference type="NCBI Taxonomy" id="28513"/>
    <lineage>
        <taxon>Eukaryota</taxon>
        <taxon>Viridiplantae</taxon>
        <taxon>Streptophyta</taxon>
        <taxon>Embryophyta</taxon>
        <taxon>Tracheophyta</taxon>
        <taxon>Spermatophyta</taxon>
        <taxon>Magnoliopsida</taxon>
        <taxon>eudicotyledons</taxon>
        <taxon>Gunneridae</taxon>
        <taxon>Pentapetalae</taxon>
        <taxon>asterids</taxon>
        <taxon>lamiids</taxon>
        <taxon>Lamiales</taxon>
        <taxon>Lamiaceae</taxon>
        <taxon>Nepetoideae</taxon>
        <taxon>Mentheae</taxon>
        <taxon>Salviinae</taxon>
        <taxon>Salvia</taxon>
        <taxon>Salvia subgen. Calosphace</taxon>
    </lineage>
</organism>
<dbReference type="InterPro" id="IPR050898">
    <property type="entry name" value="Plant_acyltransferase"/>
</dbReference>
<dbReference type="Pfam" id="PF02458">
    <property type="entry name" value="Transferase"/>
    <property type="match status" value="1"/>
</dbReference>
<keyword evidence="4" id="KW-1185">Reference proteome</keyword>
<dbReference type="PANTHER" id="PTHR31147">
    <property type="entry name" value="ACYL TRANSFERASE 4"/>
    <property type="match status" value="1"/>
</dbReference>
<dbReference type="AlphaFoldDB" id="A0ABD1FRW2"/>
<sequence>MHIKGFFPRHDVNQRLTLSVTRKSPEMLCPAESTPHEFKYLSDIDDQTSLQMYVTPINFYKKIPSMKGRDPVMIIREAIAKALVFYYPLAGRLREHTGRKLVVECTGQGVLFAEADADATLQHFGEDALYPPFPNLDDISLDMPDNLGIWGDIPLMLIQVTRLKCGGFIFSNCFSHTMCDAIGAFQFLSAVSELARGSAFPSIRPVWERHLLTAHQPPRVSFTHREYDVATSLGGGTHATLDQMVERSFYFSSAKISALRRSLPPHLKRCSKFEIVAGCMWRGQTIALSPKPDEEIRFSMVVDNRKHINPPLPMGYYGNVIAFPVAITTAGELSKNTLHYAVELVMKAKREAASGEYLRSVASLMVMRDRPTLTAVNTYVVSNLMHIGLKQMDVGWGMAAYGGVSKGIYWPTVNIQVAWYSDFKDGFVVPVCLPLESMKVFEKHLQVMTTTVPTASSL</sequence>
<dbReference type="Gene3D" id="3.30.559.10">
    <property type="entry name" value="Chloramphenicol acetyltransferase-like domain"/>
    <property type="match status" value="2"/>
</dbReference>
<evidence type="ECO:0000256" key="1">
    <source>
        <dbReference type="ARBA" id="ARBA00009861"/>
    </source>
</evidence>
<gene>
    <name evidence="3" type="ORF">AAHA92_33599</name>
</gene>
<keyword evidence="2" id="KW-0808">Transferase</keyword>
<dbReference type="EMBL" id="JBEAFC010000014">
    <property type="protein sequence ID" value="KAL1533753.1"/>
    <property type="molecule type" value="Genomic_DNA"/>
</dbReference>
<comment type="similarity">
    <text evidence="1">Belongs to the plant acyltransferase family.</text>
</comment>
<dbReference type="InterPro" id="IPR023213">
    <property type="entry name" value="CAT-like_dom_sf"/>
</dbReference>
<dbReference type="PANTHER" id="PTHR31147:SF66">
    <property type="entry name" value="OS05G0315700 PROTEIN"/>
    <property type="match status" value="1"/>
</dbReference>
<evidence type="ECO:0000313" key="4">
    <source>
        <dbReference type="Proteomes" id="UP001567538"/>
    </source>
</evidence>
<dbReference type="Proteomes" id="UP001567538">
    <property type="component" value="Unassembled WGS sequence"/>
</dbReference>
<protein>
    <recommendedName>
        <fullName evidence="5">Benzyl alcohol O-benzoyltransferase</fullName>
    </recommendedName>
</protein>
<reference evidence="3 4" key="1">
    <citation type="submission" date="2024-06" db="EMBL/GenBank/DDBJ databases">
        <title>A chromosome level genome sequence of Diviner's sage (Salvia divinorum).</title>
        <authorList>
            <person name="Ford S.A."/>
            <person name="Ro D.-K."/>
            <person name="Ness R.W."/>
            <person name="Phillips M.A."/>
        </authorList>
    </citation>
    <scope>NUCLEOTIDE SEQUENCE [LARGE SCALE GENOMIC DNA]</scope>
    <source>
        <strain evidence="3">SAF-2024a</strain>
        <tissue evidence="3">Leaf</tissue>
    </source>
</reference>